<keyword evidence="1" id="KW-0812">Transmembrane</keyword>
<comment type="caution">
    <text evidence="2">The sequence shown here is derived from an EMBL/GenBank/DDBJ whole genome shotgun (WGS) entry which is preliminary data.</text>
</comment>
<sequence>MNLSSALVQLDSMGFIVMRILLSILWQSSIVLGAVGILAYLLRNKIESVRYALWVAAIISIPVLPLLTWGVSKIGTRRLK</sequence>
<proteinExistence type="predicted"/>
<keyword evidence="1" id="KW-0472">Membrane</keyword>
<reference evidence="2" key="1">
    <citation type="journal article" date="2014" name="Front. Microbiol.">
        <title>High frequency of phylogenetically diverse reductive dehalogenase-homologous genes in deep subseafloor sedimentary metagenomes.</title>
        <authorList>
            <person name="Kawai M."/>
            <person name="Futagami T."/>
            <person name="Toyoda A."/>
            <person name="Takaki Y."/>
            <person name="Nishi S."/>
            <person name="Hori S."/>
            <person name="Arai W."/>
            <person name="Tsubouchi T."/>
            <person name="Morono Y."/>
            <person name="Uchiyama I."/>
            <person name="Ito T."/>
            <person name="Fujiyama A."/>
            <person name="Inagaki F."/>
            <person name="Takami H."/>
        </authorList>
    </citation>
    <scope>NUCLEOTIDE SEQUENCE</scope>
    <source>
        <strain evidence="2">Expedition CK06-06</strain>
    </source>
</reference>
<gene>
    <name evidence="2" type="ORF">S01H4_30977</name>
</gene>
<accession>X1A409</accession>
<evidence type="ECO:0008006" key="3">
    <source>
        <dbReference type="Google" id="ProtNLM"/>
    </source>
</evidence>
<protein>
    <recommendedName>
        <fullName evidence="3">ABC transmembrane type-1 domain-containing protein</fullName>
    </recommendedName>
</protein>
<evidence type="ECO:0000256" key="1">
    <source>
        <dbReference type="SAM" id="Phobius"/>
    </source>
</evidence>
<keyword evidence="1" id="KW-1133">Transmembrane helix</keyword>
<dbReference type="AlphaFoldDB" id="X1A409"/>
<organism evidence="2">
    <name type="scientific">marine sediment metagenome</name>
    <dbReference type="NCBI Taxonomy" id="412755"/>
    <lineage>
        <taxon>unclassified sequences</taxon>
        <taxon>metagenomes</taxon>
        <taxon>ecological metagenomes</taxon>
    </lineage>
</organism>
<evidence type="ECO:0000313" key="2">
    <source>
        <dbReference type="EMBL" id="GAG76865.1"/>
    </source>
</evidence>
<feature type="transmembrane region" description="Helical" evidence="1">
    <location>
        <begin position="20"/>
        <end position="42"/>
    </location>
</feature>
<feature type="transmembrane region" description="Helical" evidence="1">
    <location>
        <begin position="51"/>
        <end position="71"/>
    </location>
</feature>
<dbReference type="EMBL" id="BART01016039">
    <property type="protein sequence ID" value="GAG76865.1"/>
    <property type="molecule type" value="Genomic_DNA"/>
</dbReference>
<feature type="non-terminal residue" evidence="2">
    <location>
        <position position="80"/>
    </location>
</feature>
<name>X1A409_9ZZZZ</name>